<evidence type="ECO:0000256" key="6">
    <source>
        <dbReference type="ARBA" id="ARBA00022964"/>
    </source>
</evidence>
<dbReference type="OrthoDB" id="406634at2759"/>
<keyword evidence="12" id="KW-1185">Reference proteome</keyword>
<dbReference type="FunFam" id="3.60.130.10:FF:000001">
    <property type="entry name" value="Trimethyllysine dioxygenase, mitochondrial"/>
    <property type="match status" value="1"/>
</dbReference>
<keyword evidence="5" id="KW-0124">Carnitine biosynthesis</keyword>
<evidence type="ECO:0000259" key="9">
    <source>
        <dbReference type="Pfam" id="PF02668"/>
    </source>
</evidence>
<dbReference type="PANTHER" id="PTHR10696">
    <property type="entry name" value="GAMMA-BUTYROBETAINE HYDROXYLASE-RELATED"/>
    <property type="match status" value="1"/>
</dbReference>
<protein>
    <submittedName>
        <fullName evidence="11">Clavaminate synthase-like protein</fullName>
    </submittedName>
</protein>
<comment type="cofactor">
    <cofactor evidence="1">
        <name>Fe(2+)</name>
        <dbReference type="ChEBI" id="CHEBI:29033"/>
    </cofactor>
</comment>
<evidence type="ECO:0000259" key="10">
    <source>
        <dbReference type="Pfam" id="PF06155"/>
    </source>
</evidence>
<evidence type="ECO:0000313" key="11">
    <source>
        <dbReference type="EMBL" id="ORY04998.1"/>
    </source>
</evidence>
<reference evidence="11 12" key="1">
    <citation type="submission" date="2016-07" db="EMBL/GenBank/DDBJ databases">
        <title>Pervasive Adenine N6-methylation of Active Genes in Fungi.</title>
        <authorList>
            <consortium name="DOE Joint Genome Institute"/>
            <person name="Mondo S.J."/>
            <person name="Dannebaum R.O."/>
            <person name="Kuo R.C."/>
            <person name="Labutti K."/>
            <person name="Haridas S."/>
            <person name="Kuo A."/>
            <person name="Salamov A."/>
            <person name="Ahrendt S.R."/>
            <person name="Lipzen A."/>
            <person name="Sullivan W."/>
            <person name="Andreopoulos W.B."/>
            <person name="Clum A."/>
            <person name="Lindquist E."/>
            <person name="Daum C."/>
            <person name="Ramamoorthy G.K."/>
            <person name="Gryganskyi A."/>
            <person name="Culley D."/>
            <person name="Magnuson J.K."/>
            <person name="James T.Y."/>
            <person name="O'Malley M.A."/>
            <person name="Stajich J.E."/>
            <person name="Spatafora J.W."/>
            <person name="Visel A."/>
            <person name="Grigoriev I.V."/>
        </authorList>
    </citation>
    <scope>NUCLEOTIDE SEQUENCE [LARGE SCALE GENOMIC DNA]</scope>
    <source>
        <strain evidence="11 12">CBS 931.73</strain>
    </source>
</reference>
<proteinExistence type="inferred from homology"/>
<keyword evidence="4" id="KW-0479">Metal-binding</keyword>
<dbReference type="InterPro" id="IPR003819">
    <property type="entry name" value="TauD/TfdA-like"/>
</dbReference>
<dbReference type="GO" id="GO:0016706">
    <property type="term" value="F:2-oxoglutarate-dependent dioxygenase activity"/>
    <property type="evidence" value="ECO:0007669"/>
    <property type="project" value="UniProtKB-ARBA"/>
</dbReference>
<dbReference type="InterPro" id="IPR042098">
    <property type="entry name" value="TauD-like_sf"/>
</dbReference>
<comment type="caution">
    <text evidence="11">The sequence shown here is derived from an EMBL/GenBank/DDBJ whole genome shotgun (WGS) entry which is preliminary data.</text>
</comment>
<dbReference type="InterPro" id="IPR050411">
    <property type="entry name" value="AlphaKG_dependent_hydroxylases"/>
</dbReference>
<dbReference type="Gene3D" id="3.30.2020.30">
    <property type="match status" value="1"/>
</dbReference>
<comment type="cofactor">
    <cofactor evidence="2">
        <name>L-ascorbate</name>
        <dbReference type="ChEBI" id="CHEBI:38290"/>
    </cofactor>
</comment>
<evidence type="ECO:0000256" key="4">
    <source>
        <dbReference type="ARBA" id="ARBA00022723"/>
    </source>
</evidence>
<dbReference type="Proteomes" id="UP000193498">
    <property type="component" value="Unassembled WGS sequence"/>
</dbReference>
<dbReference type="GO" id="GO:0046872">
    <property type="term" value="F:metal ion binding"/>
    <property type="evidence" value="ECO:0007669"/>
    <property type="project" value="UniProtKB-KW"/>
</dbReference>
<evidence type="ECO:0000256" key="3">
    <source>
        <dbReference type="ARBA" id="ARBA00008654"/>
    </source>
</evidence>
<dbReference type="GO" id="GO:0045329">
    <property type="term" value="P:carnitine biosynthetic process"/>
    <property type="evidence" value="ECO:0007669"/>
    <property type="project" value="UniProtKB-KW"/>
</dbReference>
<keyword evidence="7" id="KW-0560">Oxidoreductase</keyword>
<dbReference type="SUPFAM" id="SSF51197">
    <property type="entry name" value="Clavaminate synthase-like"/>
    <property type="match status" value="1"/>
</dbReference>
<evidence type="ECO:0000256" key="1">
    <source>
        <dbReference type="ARBA" id="ARBA00001954"/>
    </source>
</evidence>
<sequence>SLVVKWPQGEGEGHFSYLWLRDNCPCPRCIHPDNRQKLHSSGDVPLDIKPTSVKVEDEQVTIAWSKELLNHSNSNPQAPHVSTYPMNWLKNNGSEESQKRFRYNHLSPVAWEPKTLGKENLRITYNEYMNSETGLLKCLRQLNDYGLCFLSGVPTEDEEVVKVAKRIGAIKETFYGKSWDVKSVPQAKNIAYTSLFLGLHMDLLYFESPPGVQLLHSLRNDAIGGDSIFLDSFKAVEILKERYPEDYKVLTDIPVTFHYINDGRHMHFRRPTIVDNSLNDHLIVNYAPPFQGPLEIPQEKMGVFYQAFQRFTSIIADPSLLYQTRLNQGDLVLFANRRVLHGRTAFDAASGPRHFKGTYIDLDDFKDRLRV</sequence>
<organism evidence="11 12">
    <name type="scientific">Basidiobolus meristosporus CBS 931.73</name>
    <dbReference type="NCBI Taxonomy" id="1314790"/>
    <lineage>
        <taxon>Eukaryota</taxon>
        <taxon>Fungi</taxon>
        <taxon>Fungi incertae sedis</taxon>
        <taxon>Zoopagomycota</taxon>
        <taxon>Entomophthoromycotina</taxon>
        <taxon>Basidiobolomycetes</taxon>
        <taxon>Basidiobolales</taxon>
        <taxon>Basidiobolaceae</taxon>
        <taxon>Basidiobolus</taxon>
    </lineage>
</organism>
<evidence type="ECO:0000313" key="12">
    <source>
        <dbReference type="Proteomes" id="UP000193498"/>
    </source>
</evidence>
<dbReference type="InterPro" id="IPR010376">
    <property type="entry name" value="GBBH-like_N"/>
</dbReference>
<dbReference type="STRING" id="1314790.A0A1Y1Z3Z7"/>
<dbReference type="Gene3D" id="3.60.130.10">
    <property type="entry name" value="Clavaminate synthase-like"/>
    <property type="match status" value="1"/>
</dbReference>
<accession>A0A1Y1Z3Z7</accession>
<feature type="non-terminal residue" evidence="11">
    <location>
        <position position="1"/>
    </location>
</feature>
<feature type="non-terminal residue" evidence="11">
    <location>
        <position position="371"/>
    </location>
</feature>
<dbReference type="Pfam" id="PF06155">
    <property type="entry name" value="GBBH-like_N"/>
    <property type="match status" value="1"/>
</dbReference>
<evidence type="ECO:0000256" key="5">
    <source>
        <dbReference type="ARBA" id="ARBA00022873"/>
    </source>
</evidence>
<dbReference type="FunFam" id="3.30.2020.30:FF:000002">
    <property type="entry name" value="Putative gamma-butyrobetaine dioxygenase"/>
    <property type="match status" value="1"/>
</dbReference>
<dbReference type="CDD" id="cd00250">
    <property type="entry name" value="CAS_like"/>
    <property type="match status" value="1"/>
</dbReference>
<evidence type="ECO:0000256" key="8">
    <source>
        <dbReference type="ARBA" id="ARBA00023004"/>
    </source>
</evidence>
<comment type="similarity">
    <text evidence="3">Belongs to the gamma-BBH/TMLD family.</text>
</comment>
<keyword evidence="8" id="KW-0408">Iron</keyword>
<feature type="domain" description="Gamma-butyrobetaine hydroxylase-like N-terminal" evidence="10">
    <location>
        <begin position="2"/>
        <end position="67"/>
    </location>
</feature>
<dbReference type="AlphaFoldDB" id="A0A1Y1Z3Z7"/>
<dbReference type="InParanoid" id="A0A1Y1Z3Z7"/>
<evidence type="ECO:0000256" key="2">
    <source>
        <dbReference type="ARBA" id="ARBA00001961"/>
    </source>
</evidence>
<dbReference type="Pfam" id="PF02668">
    <property type="entry name" value="TauD"/>
    <property type="match status" value="1"/>
</dbReference>
<dbReference type="EMBL" id="MCFE01000029">
    <property type="protein sequence ID" value="ORY04998.1"/>
    <property type="molecule type" value="Genomic_DNA"/>
</dbReference>
<dbReference type="PANTHER" id="PTHR10696:SF25">
    <property type="entry name" value="OXIDOREDUCTASE AIM17-RELATED"/>
    <property type="match status" value="1"/>
</dbReference>
<evidence type="ECO:0000256" key="7">
    <source>
        <dbReference type="ARBA" id="ARBA00023002"/>
    </source>
</evidence>
<name>A0A1Y1Z3Z7_9FUNG</name>
<feature type="domain" description="TauD/TfdA-like" evidence="9">
    <location>
        <begin position="115"/>
        <end position="359"/>
    </location>
</feature>
<dbReference type="GO" id="GO:0005739">
    <property type="term" value="C:mitochondrion"/>
    <property type="evidence" value="ECO:0007669"/>
    <property type="project" value="TreeGrafter"/>
</dbReference>
<gene>
    <name evidence="11" type="ORF">K493DRAFT_193241</name>
</gene>
<dbReference type="InterPro" id="IPR038492">
    <property type="entry name" value="GBBH-like_N_sf"/>
</dbReference>
<keyword evidence="6" id="KW-0223">Dioxygenase</keyword>